<dbReference type="EMBL" id="QYUN01000002">
    <property type="protein sequence ID" value="RJG06847.1"/>
    <property type="molecule type" value="Genomic_DNA"/>
</dbReference>
<reference evidence="3 4" key="1">
    <citation type="submission" date="2018-09" db="EMBL/GenBank/DDBJ databases">
        <authorList>
            <person name="Zhu H."/>
        </authorList>
    </citation>
    <scope>NUCLEOTIDE SEQUENCE [LARGE SCALE GENOMIC DNA]</scope>
    <source>
        <strain evidence="3 4">K2R10-39</strain>
    </source>
</reference>
<evidence type="ECO:0000313" key="4">
    <source>
        <dbReference type="Proteomes" id="UP000285190"/>
    </source>
</evidence>
<feature type="domain" description="Histidine kinase" evidence="2">
    <location>
        <begin position="266"/>
        <end position="361"/>
    </location>
</feature>
<dbReference type="GO" id="GO:0000155">
    <property type="term" value="F:phosphorelay sensor kinase activity"/>
    <property type="evidence" value="ECO:0007669"/>
    <property type="project" value="InterPro"/>
</dbReference>
<keyword evidence="3" id="KW-0808">Transferase</keyword>
<feature type="transmembrane region" description="Helical" evidence="1">
    <location>
        <begin position="82"/>
        <end position="101"/>
    </location>
</feature>
<dbReference type="InterPro" id="IPR050640">
    <property type="entry name" value="Bact_2-comp_sensor_kinase"/>
</dbReference>
<dbReference type="GO" id="GO:0016020">
    <property type="term" value="C:membrane"/>
    <property type="evidence" value="ECO:0007669"/>
    <property type="project" value="InterPro"/>
</dbReference>
<feature type="transmembrane region" description="Helical" evidence="1">
    <location>
        <begin position="21"/>
        <end position="39"/>
    </location>
</feature>
<keyword evidence="4" id="KW-1185">Reference proteome</keyword>
<dbReference type="PANTHER" id="PTHR34220:SF9">
    <property type="entry name" value="SIGNAL TRANSDUCTION HISTIDINE KINASE INTERNAL REGION DOMAIN-CONTAINING PROTEIN"/>
    <property type="match status" value="1"/>
</dbReference>
<dbReference type="SUPFAM" id="SSF55874">
    <property type="entry name" value="ATPase domain of HSP90 chaperone/DNA topoisomerase II/histidine kinase"/>
    <property type="match status" value="1"/>
</dbReference>
<dbReference type="AlphaFoldDB" id="A0A418X304"/>
<feature type="transmembrane region" description="Helical" evidence="1">
    <location>
        <begin position="51"/>
        <end position="70"/>
    </location>
</feature>
<keyword evidence="1" id="KW-0812">Transmembrane</keyword>
<dbReference type="InterPro" id="IPR036890">
    <property type="entry name" value="HATPase_C_sf"/>
</dbReference>
<dbReference type="PROSITE" id="PS50109">
    <property type="entry name" value="HIS_KIN"/>
    <property type="match status" value="1"/>
</dbReference>
<keyword evidence="3" id="KW-0418">Kinase</keyword>
<dbReference type="SMART" id="SM00387">
    <property type="entry name" value="HATPase_c"/>
    <property type="match status" value="1"/>
</dbReference>
<gene>
    <name evidence="3" type="ORF">D3870_13300</name>
</gene>
<dbReference type="InterPro" id="IPR005467">
    <property type="entry name" value="His_kinase_dom"/>
</dbReference>
<dbReference type="Proteomes" id="UP000285190">
    <property type="component" value="Unassembled WGS sequence"/>
</dbReference>
<evidence type="ECO:0000259" key="2">
    <source>
        <dbReference type="PROSITE" id="PS50109"/>
    </source>
</evidence>
<protein>
    <submittedName>
        <fullName evidence="3">Sensor histidine kinase</fullName>
    </submittedName>
</protein>
<dbReference type="InterPro" id="IPR010559">
    <property type="entry name" value="Sig_transdc_His_kin_internal"/>
</dbReference>
<keyword evidence="1" id="KW-1133">Transmembrane helix</keyword>
<dbReference type="OrthoDB" id="2514702at2"/>
<feature type="transmembrane region" description="Helical" evidence="1">
    <location>
        <begin position="121"/>
        <end position="139"/>
    </location>
</feature>
<accession>A0A418X304</accession>
<organism evidence="3 4">
    <name type="scientific">Noviherbaspirillum cavernae</name>
    <dbReference type="NCBI Taxonomy" id="2320862"/>
    <lineage>
        <taxon>Bacteria</taxon>
        <taxon>Pseudomonadati</taxon>
        <taxon>Pseudomonadota</taxon>
        <taxon>Betaproteobacteria</taxon>
        <taxon>Burkholderiales</taxon>
        <taxon>Oxalobacteraceae</taxon>
        <taxon>Noviherbaspirillum</taxon>
    </lineage>
</organism>
<sequence>MTSSLPAPLHMRALFRRLPTDLAIVTVFNVLIAVTLTYLVRTGSPLSVNLAYSLCIGTLALLFCDVPRLLLWGEGKPPRLPFFLILAIANPIAWYLGVGIATHILGIPRENFTLARARNPTGFLTFFALVSLFICWYFWNRGKLQLLAAEAATEKARTAAIEKQAMQAQLQMLQVQIEPHMLFNTLANLRGLIALDPPRAQHMLDQLIQYLRATLTSSRAEKTTLDQEFALMEAYLGLMSVRMGARLSHDLQLPDALRDLPVPPMLLQPLVENAIKHGLEPKMDDGHIGIRAEQQDGMLILTVADTGLGLDAPVSDTPGTHVGLANVRERLQALYGERATFTLTPNAPTGVIARLTLPTRP</sequence>
<proteinExistence type="predicted"/>
<comment type="caution">
    <text evidence="3">The sequence shown here is derived from an EMBL/GenBank/DDBJ whole genome shotgun (WGS) entry which is preliminary data.</text>
</comment>
<evidence type="ECO:0000256" key="1">
    <source>
        <dbReference type="SAM" id="Phobius"/>
    </source>
</evidence>
<name>A0A418X304_9BURK</name>
<keyword evidence="1" id="KW-0472">Membrane</keyword>
<dbReference type="Pfam" id="PF06580">
    <property type="entry name" value="His_kinase"/>
    <property type="match status" value="1"/>
</dbReference>
<dbReference type="InterPro" id="IPR003594">
    <property type="entry name" value="HATPase_dom"/>
</dbReference>
<dbReference type="Gene3D" id="3.30.565.10">
    <property type="entry name" value="Histidine kinase-like ATPase, C-terminal domain"/>
    <property type="match status" value="1"/>
</dbReference>
<dbReference type="Pfam" id="PF02518">
    <property type="entry name" value="HATPase_c"/>
    <property type="match status" value="1"/>
</dbReference>
<evidence type="ECO:0000313" key="3">
    <source>
        <dbReference type="EMBL" id="RJG06847.1"/>
    </source>
</evidence>
<dbReference type="PANTHER" id="PTHR34220">
    <property type="entry name" value="SENSOR HISTIDINE KINASE YPDA"/>
    <property type="match status" value="1"/>
</dbReference>